<feature type="transmembrane region" description="Helical" evidence="1">
    <location>
        <begin position="149"/>
        <end position="167"/>
    </location>
</feature>
<proteinExistence type="predicted"/>
<dbReference type="EMBL" id="VFPN01000001">
    <property type="protein sequence ID" value="TQM66125.1"/>
    <property type="molecule type" value="Genomic_DNA"/>
</dbReference>
<feature type="domain" description="Acyltransferase 3" evidence="2">
    <location>
        <begin position="11"/>
        <end position="322"/>
    </location>
</feature>
<keyword evidence="1" id="KW-0472">Membrane</keyword>
<sequence>MASFRAVHSNNLDALRLVGAVLVIVGHAFVLLGRPQDWPEVFGMPAHILGIAIFFTISGYLIWGSWERTRSPRHYFVARCLRIFPALIVVVLLTVCVIGPVVTTLTTAEYFSNPLTYNYLRNIYLFQPQYLLPGVFEVLPYPGAVNGSLWTLRAEFACYLLVPLIAILPHRLHLPILAVFAVGSAVVGAAEGVSVGDSNLSAAAYMWGFFAVGAIVKRMGWARFCRPLPALGVLALWGAVYAVMPQFHMIWAWLALSYLVLAVGLASTPGVRSAARYGDMSYGIYLWAFPVQQILLHYCGWTSPVLNIVTVTLISAVLALASWWWVEKPSLEARGRVADVFSRRPRPASGTPVAGS</sequence>
<dbReference type="Pfam" id="PF01757">
    <property type="entry name" value="Acyl_transf_3"/>
    <property type="match status" value="1"/>
</dbReference>
<dbReference type="GO" id="GO:0016747">
    <property type="term" value="F:acyltransferase activity, transferring groups other than amino-acyl groups"/>
    <property type="evidence" value="ECO:0007669"/>
    <property type="project" value="InterPro"/>
</dbReference>
<feature type="transmembrane region" description="Helical" evidence="1">
    <location>
        <begin position="44"/>
        <end position="63"/>
    </location>
</feature>
<evidence type="ECO:0000313" key="4">
    <source>
        <dbReference type="Proteomes" id="UP000318331"/>
    </source>
</evidence>
<dbReference type="Proteomes" id="UP000318331">
    <property type="component" value="Unassembled WGS sequence"/>
</dbReference>
<dbReference type="AlphaFoldDB" id="A0A543I6D2"/>
<dbReference type="PANTHER" id="PTHR23028">
    <property type="entry name" value="ACETYLTRANSFERASE"/>
    <property type="match status" value="1"/>
</dbReference>
<protein>
    <submittedName>
        <fullName evidence="3">Peptidoglycan/LPS O-acetylase OafA/YrhL</fullName>
    </submittedName>
</protein>
<feature type="transmembrane region" description="Helical" evidence="1">
    <location>
        <begin position="83"/>
        <end position="102"/>
    </location>
</feature>
<accession>A0A543I6D2</accession>
<feature type="transmembrane region" description="Helical" evidence="1">
    <location>
        <begin position="250"/>
        <end position="268"/>
    </location>
</feature>
<dbReference type="RefSeq" id="WP_170206025.1">
    <property type="nucleotide sequence ID" value="NZ_BAAAYS010000027.1"/>
</dbReference>
<comment type="caution">
    <text evidence="3">The sequence shown here is derived from an EMBL/GenBank/DDBJ whole genome shotgun (WGS) entry which is preliminary data.</text>
</comment>
<keyword evidence="4" id="KW-1185">Reference proteome</keyword>
<feature type="transmembrane region" description="Helical" evidence="1">
    <location>
        <begin position="228"/>
        <end position="244"/>
    </location>
</feature>
<organism evidence="3 4">
    <name type="scientific">Klugiella xanthotipulae</name>
    <dbReference type="NCBI Taxonomy" id="244735"/>
    <lineage>
        <taxon>Bacteria</taxon>
        <taxon>Bacillati</taxon>
        <taxon>Actinomycetota</taxon>
        <taxon>Actinomycetes</taxon>
        <taxon>Micrococcales</taxon>
        <taxon>Microbacteriaceae</taxon>
        <taxon>Klugiella</taxon>
    </lineage>
</organism>
<feature type="transmembrane region" description="Helical" evidence="1">
    <location>
        <begin position="174"/>
        <end position="193"/>
    </location>
</feature>
<dbReference type="GO" id="GO:0000271">
    <property type="term" value="P:polysaccharide biosynthetic process"/>
    <property type="evidence" value="ECO:0007669"/>
    <property type="project" value="TreeGrafter"/>
</dbReference>
<feature type="transmembrane region" description="Helical" evidence="1">
    <location>
        <begin position="199"/>
        <end position="216"/>
    </location>
</feature>
<evidence type="ECO:0000259" key="2">
    <source>
        <dbReference type="Pfam" id="PF01757"/>
    </source>
</evidence>
<gene>
    <name evidence="3" type="ORF">FB466_0952</name>
</gene>
<feature type="transmembrane region" description="Helical" evidence="1">
    <location>
        <begin position="304"/>
        <end position="326"/>
    </location>
</feature>
<dbReference type="InterPro" id="IPR002656">
    <property type="entry name" value="Acyl_transf_3_dom"/>
</dbReference>
<name>A0A543I6D2_9MICO</name>
<evidence type="ECO:0000313" key="3">
    <source>
        <dbReference type="EMBL" id="TQM66125.1"/>
    </source>
</evidence>
<dbReference type="PANTHER" id="PTHR23028:SF53">
    <property type="entry name" value="ACYL_TRANSF_3 DOMAIN-CONTAINING PROTEIN"/>
    <property type="match status" value="1"/>
</dbReference>
<keyword evidence="1" id="KW-0812">Transmembrane</keyword>
<reference evidence="3 4" key="1">
    <citation type="submission" date="2019-06" db="EMBL/GenBank/DDBJ databases">
        <title>Sequencing the genomes of 1000 actinobacteria strains.</title>
        <authorList>
            <person name="Klenk H.-P."/>
        </authorList>
    </citation>
    <scope>NUCLEOTIDE SEQUENCE [LARGE SCALE GENOMIC DNA]</scope>
    <source>
        <strain evidence="3 4">DSM 18031</strain>
    </source>
</reference>
<feature type="transmembrane region" description="Helical" evidence="1">
    <location>
        <begin position="12"/>
        <end position="32"/>
    </location>
</feature>
<evidence type="ECO:0000256" key="1">
    <source>
        <dbReference type="SAM" id="Phobius"/>
    </source>
</evidence>
<keyword evidence="1" id="KW-1133">Transmembrane helix</keyword>
<dbReference type="GO" id="GO:0016020">
    <property type="term" value="C:membrane"/>
    <property type="evidence" value="ECO:0007669"/>
    <property type="project" value="TreeGrafter"/>
</dbReference>
<dbReference type="InterPro" id="IPR050879">
    <property type="entry name" value="Acyltransferase_3"/>
</dbReference>